<dbReference type="GO" id="GO:0003697">
    <property type="term" value="F:single-stranded DNA binding"/>
    <property type="evidence" value="ECO:0007669"/>
    <property type="project" value="InterPro"/>
</dbReference>
<evidence type="ECO:0000256" key="2">
    <source>
        <dbReference type="ARBA" id="ARBA00022670"/>
    </source>
</evidence>
<sequence length="222" mass="25732">MCGRYTLVVNLHKIQNHFQVNHAAIKEYEPNYNIAPSQNILAIVNDGQSNRLGPLKWGLIPFWAKNKKIGYKMINARKETLHEKSSFKHALKKRRCIIPADGFYEWKTENGKKQPYRIYLKNEEVFGFAGLWEKWKNKNGGNVFSCTIITAKANDFMRDIHERMPVILTKNNEKEWLNPDKQDPFDAAQLLTPVDSSFMATYKVSAEVNNPKNNHEGLIRPL</sequence>
<dbReference type="EMBL" id="FNDU01000002">
    <property type="protein sequence ID" value="SDH76240.1"/>
    <property type="molecule type" value="Genomic_DNA"/>
</dbReference>
<keyword evidence="2 8" id="KW-0645">Protease</keyword>
<evidence type="ECO:0000256" key="3">
    <source>
        <dbReference type="ARBA" id="ARBA00022763"/>
    </source>
</evidence>
<dbReference type="AlphaFoldDB" id="A0A1G8F2A1"/>
<dbReference type="Gene3D" id="3.90.1680.10">
    <property type="entry name" value="SOS response associated peptidase-like"/>
    <property type="match status" value="1"/>
</dbReference>
<keyword evidence="10" id="KW-1185">Reference proteome</keyword>
<dbReference type="InterPro" id="IPR003738">
    <property type="entry name" value="SRAP"/>
</dbReference>
<dbReference type="OrthoDB" id="9782620at2"/>
<dbReference type="InterPro" id="IPR036590">
    <property type="entry name" value="SRAP-like"/>
</dbReference>
<protein>
    <recommendedName>
        <fullName evidence="8">Abasic site processing protein</fullName>
        <ecNumber evidence="8">3.4.-.-</ecNumber>
    </recommendedName>
</protein>
<keyword evidence="6" id="KW-0238">DNA-binding</keyword>
<keyword evidence="7" id="KW-0456">Lyase</keyword>
<organism evidence="9 10">
    <name type="scientific">Alteribacillus bidgolensis</name>
    <dbReference type="NCBI Taxonomy" id="930129"/>
    <lineage>
        <taxon>Bacteria</taxon>
        <taxon>Bacillati</taxon>
        <taxon>Bacillota</taxon>
        <taxon>Bacilli</taxon>
        <taxon>Bacillales</taxon>
        <taxon>Bacillaceae</taxon>
        <taxon>Alteribacillus</taxon>
    </lineage>
</organism>
<dbReference type="GO" id="GO:0016829">
    <property type="term" value="F:lyase activity"/>
    <property type="evidence" value="ECO:0007669"/>
    <property type="project" value="UniProtKB-KW"/>
</dbReference>
<keyword evidence="3" id="KW-0227">DNA damage</keyword>
<dbReference type="GO" id="GO:0006508">
    <property type="term" value="P:proteolysis"/>
    <property type="evidence" value="ECO:0007669"/>
    <property type="project" value="UniProtKB-KW"/>
</dbReference>
<evidence type="ECO:0000313" key="9">
    <source>
        <dbReference type="EMBL" id="SDH76240.1"/>
    </source>
</evidence>
<evidence type="ECO:0000313" key="10">
    <source>
        <dbReference type="Proteomes" id="UP000199017"/>
    </source>
</evidence>
<evidence type="ECO:0000256" key="4">
    <source>
        <dbReference type="ARBA" id="ARBA00022801"/>
    </source>
</evidence>
<dbReference type="Proteomes" id="UP000199017">
    <property type="component" value="Unassembled WGS sequence"/>
</dbReference>
<dbReference type="GO" id="GO:0008233">
    <property type="term" value="F:peptidase activity"/>
    <property type="evidence" value="ECO:0007669"/>
    <property type="project" value="UniProtKB-KW"/>
</dbReference>
<comment type="similarity">
    <text evidence="1 8">Belongs to the SOS response-associated peptidase family.</text>
</comment>
<evidence type="ECO:0000256" key="8">
    <source>
        <dbReference type="RuleBase" id="RU364100"/>
    </source>
</evidence>
<evidence type="ECO:0000256" key="5">
    <source>
        <dbReference type="ARBA" id="ARBA00023124"/>
    </source>
</evidence>
<evidence type="ECO:0000256" key="7">
    <source>
        <dbReference type="ARBA" id="ARBA00023239"/>
    </source>
</evidence>
<dbReference type="PANTHER" id="PTHR13604">
    <property type="entry name" value="DC12-RELATED"/>
    <property type="match status" value="1"/>
</dbReference>
<evidence type="ECO:0000256" key="1">
    <source>
        <dbReference type="ARBA" id="ARBA00008136"/>
    </source>
</evidence>
<dbReference type="EC" id="3.4.-.-" evidence="8"/>
<name>A0A1G8F2A1_9BACI</name>
<dbReference type="RefSeq" id="WP_091581967.1">
    <property type="nucleotide sequence ID" value="NZ_FNDU01000002.1"/>
</dbReference>
<dbReference type="STRING" id="930129.SAMN05216352_102491"/>
<keyword evidence="5" id="KW-0190">Covalent protein-DNA linkage</keyword>
<accession>A0A1G8F2A1</accession>
<reference evidence="9 10" key="1">
    <citation type="submission" date="2016-10" db="EMBL/GenBank/DDBJ databases">
        <authorList>
            <person name="de Groot N.N."/>
        </authorList>
    </citation>
    <scope>NUCLEOTIDE SEQUENCE [LARGE SCALE GENOMIC DNA]</scope>
    <source>
        <strain evidence="10">P4B,CCM 7963,CECT 7998,DSM 25260,IBRC-M 10614,KCTC 13821</strain>
    </source>
</reference>
<proteinExistence type="inferred from homology"/>
<dbReference type="Pfam" id="PF02586">
    <property type="entry name" value="SRAP"/>
    <property type="match status" value="1"/>
</dbReference>
<evidence type="ECO:0000256" key="6">
    <source>
        <dbReference type="ARBA" id="ARBA00023125"/>
    </source>
</evidence>
<gene>
    <name evidence="9" type="ORF">SAMN05216352_102491</name>
</gene>
<dbReference type="GO" id="GO:0106300">
    <property type="term" value="P:protein-DNA covalent cross-linking repair"/>
    <property type="evidence" value="ECO:0007669"/>
    <property type="project" value="InterPro"/>
</dbReference>
<dbReference type="SUPFAM" id="SSF143081">
    <property type="entry name" value="BB1717-like"/>
    <property type="match status" value="1"/>
</dbReference>
<keyword evidence="4 8" id="KW-0378">Hydrolase</keyword>
<dbReference type="PANTHER" id="PTHR13604:SF0">
    <property type="entry name" value="ABASIC SITE PROCESSING PROTEIN HMCES"/>
    <property type="match status" value="1"/>
</dbReference>